<dbReference type="InterPro" id="IPR057974">
    <property type="entry name" value="NUA/TPR/MLP1-2-like_dom"/>
</dbReference>
<name>A0ABQ7GUF9_DUNSA</name>
<evidence type="ECO:0000256" key="5">
    <source>
        <dbReference type="SAM" id="MobiDB-lite"/>
    </source>
</evidence>
<comment type="subcellular location">
    <subcellularLocation>
        <location evidence="1">Nucleus</location>
    </subcellularLocation>
</comment>
<keyword evidence="3" id="KW-0539">Nucleus</keyword>
<feature type="coiled-coil region" evidence="4">
    <location>
        <begin position="197"/>
        <end position="224"/>
    </location>
</feature>
<feature type="region of interest" description="Disordered" evidence="5">
    <location>
        <begin position="644"/>
        <end position="663"/>
    </location>
</feature>
<keyword evidence="2 4" id="KW-0175">Coiled coil</keyword>
<accession>A0ABQ7GUF9</accession>
<feature type="coiled-coil region" evidence="4">
    <location>
        <begin position="42"/>
        <end position="69"/>
    </location>
</feature>
<dbReference type="EMBL" id="MU069589">
    <property type="protein sequence ID" value="KAF5838145.1"/>
    <property type="molecule type" value="Genomic_DNA"/>
</dbReference>
<dbReference type="CDD" id="cd06503">
    <property type="entry name" value="ATP-synt_Fo_b"/>
    <property type="match status" value="1"/>
</dbReference>
<sequence>MAETGHEDRIRWLEEQLSLEKAKVSERELTYDAAAQEFEFQQSRWDEELQACHEQIELLQEQLRQGQQVAWGSDTPLSRTALMSLLREGTLEGFCGRMHMPVDVLLKHASLNLHATEFYMDSCLHTQACYKCYCLFPPSSKKRTEGHSQGFNYGGPQGPILACNFHACAHGWGPGLWDRLQLQTAELEAALKDVDTHKQLELQRTQYEQTARFQEAKIKYLEEELEGKSKACCFTLVFMCVRHASEAEGKLVDVEAHYSRQVSQYESLVEEATRAREEAAKDAAEIRRQMADIANDLQESERIRGAAEAKGEEESERIRGAAEAKGEEVRAALERIQARLRQQLTQMQETASQAVSSGDMGALAVLLANATGSPLPVPAGPSTPATPVPHGPASAMATARTPYTGGSLPPLTPSAFMAGMPGDKTASELYTMYSRVMEAWHQERTQVRKLEAFIEQIALEVENKSSAMARLSAERGALEETNTQLQDLIDQGNSEKQVLEQRLAQTRSEIERCQREGNALQQTIFDQSQQVSHMLDEVHRLQGKPIARDGPGIAHATADQLLTSSGVISSRLVTFRSLTELVEQNRSWRITSAERQTSPLDFLLSSLDFELEEHQRLVADLTSAAGRSAEYIKQLQQQLQHQTHQQQQQLQHATISGSPVSPR</sequence>
<gene>
    <name evidence="7" type="ORF">DUNSADRAFT_3340</name>
</gene>
<comment type="caution">
    <text evidence="7">The sequence shown here is derived from an EMBL/GenBank/DDBJ whole genome shotgun (WGS) entry which is preliminary data.</text>
</comment>
<feature type="domain" description="NUA/TPR/MLP1-2-like" evidence="6">
    <location>
        <begin position="504"/>
        <end position="587"/>
    </location>
</feature>
<proteinExistence type="predicted"/>
<reference evidence="7" key="1">
    <citation type="submission" date="2017-08" db="EMBL/GenBank/DDBJ databases">
        <authorList>
            <person name="Polle J.E."/>
            <person name="Barry K."/>
            <person name="Cushman J."/>
            <person name="Schmutz J."/>
            <person name="Tran D."/>
            <person name="Hathwaick L.T."/>
            <person name="Yim W.C."/>
            <person name="Jenkins J."/>
            <person name="Mckie-Krisberg Z.M."/>
            <person name="Prochnik S."/>
            <person name="Lindquist E."/>
            <person name="Dockter R.B."/>
            <person name="Adam C."/>
            <person name="Molina H."/>
            <person name="Bunkerborg J."/>
            <person name="Jin E."/>
            <person name="Buchheim M."/>
            <person name="Magnuson J."/>
        </authorList>
    </citation>
    <scope>NUCLEOTIDE SEQUENCE</scope>
    <source>
        <strain evidence="7">CCAP 19/18</strain>
    </source>
</reference>
<dbReference type="PANTHER" id="PTHR18898:SF2">
    <property type="entry name" value="NUCLEOPROTEIN TPR"/>
    <property type="match status" value="1"/>
</dbReference>
<feature type="coiled-coil region" evidence="4">
    <location>
        <begin position="454"/>
        <end position="523"/>
    </location>
</feature>
<evidence type="ECO:0000313" key="7">
    <source>
        <dbReference type="EMBL" id="KAF5838145.1"/>
    </source>
</evidence>
<organism evidence="7 8">
    <name type="scientific">Dunaliella salina</name>
    <name type="common">Green alga</name>
    <name type="synonym">Protococcus salinus</name>
    <dbReference type="NCBI Taxonomy" id="3046"/>
    <lineage>
        <taxon>Eukaryota</taxon>
        <taxon>Viridiplantae</taxon>
        <taxon>Chlorophyta</taxon>
        <taxon>core chlorophytes</taxon>
        <taxon>Chlorophyceae</taxon>
        <taxon>CS clade</taxon>
        <taxon>Chlamydomonadales</taxon>
        <taxon>Dunaliellaceae</taxon>
        <taxon>Dunaliella</taxon>
    </lineage>
</organism>
<dbReference type="Proteomes" id="UP000815325">
    <property type="component" value="Unassembled WGS sequence"/>
</dbReference>
<feature type="coiled-coil region" evidence="4">
    <location>
        <begin position="262"/>
        <end position="303"/>
    </location>
</feature>
<dbReference type="PANTHER" id="PTHR18898">
    <property type="entry name" value="NUCLEOPROTEIN TPR-RELATED"/>
    <property type="match status" value="1"/>
</dbReference>
<evidence type="ECO:0000256" key="3">
    <source>
        <dbReference type="ARBA" id="ARBA00023242"/>
    </source>
</evidence>
<protein>
    <recommendedName>
        <fullName evidence="6">NUA/TPR/MLP1-2-like domain-containing protein</fullName>
    </recommendedName>
</protein>
<evidence type="ECO:0000256" key="4">
    <source>
        <dbReference type="SAM" id="Coils"/>
    </source>
</evidence>
<evidence type="ECO:0000256" key="1">
    <source>
        <dbReference type="ARBA" id="ARBA00004123"/>
    </source>
</evidence>
<dbReference type="Pfam" id="PF25785">
    <property type="entry name" value="TPR"/>
    <property type="match status" value="1"/>
</dbReference>
<evidence type="ECO:0000313" key="8">
    <source>
        <dbReference type="Proteomes" id="UP000815325"/>
    </source>
</evidence>
<keyword evidence="8" id="KW-1185">Reference proteome</keyword>
<feature type="compositionally biased region" description="Polar residues" evidence="5">
    <location>
        <begin position="653"/>
        <end position="663"/>
    </location>
</feature>
<evidence type="ECO:0000259" key="6">
    <source>
        <dbReference type="Pfam" id="PF25785"/>
    </source>
</evidence>
<evidence type="ECO:0000256" key="2">
    <source>
        <dbReference type="ARBA" id="ARBA00023054"/>
    </source>
</evidence>